<keyword evidence="1" id="KW-0472">Membrane</keyword>
<keyword evidence="1" id="KW-0812">Transmembrane</keyword>
<dbReference type="Pfam" id="PF04892">
    <property type="entry name" value="VanZ"/>
    <property type="match status" value="1"/>
</dbReference>
<dbReference type="AlphaFoldDB" id="A0A645H106"/>
<evidence type="ECO:0000256" key="1">
    <source>
        <dbReference type="SAM" id="Phobius"/>
    </source>
</evidence>
<dbReference type="InterPro" id="IPR006976">
    <property type="entry name" value="VanZ-like"/>
</dbReference>
<proteinExistence type="predicted"/>
<gene>
    <name evidence="3" type="ORF">SDC9_180148</name>
</gene>
<dbReference type="PANTHER" id="PTHR28008">
    <property type="entry name" value="DOMAIN PROTEIN, PUTATIVE (AFU_ORTHOLOGUE AFUA_3G10980)-RELATED"/>
    <property type="match status" value="1"/>
</dbReference>
<feature type="transmembrane region" description="Helical" evidence="1">
    <location>
        <begin position="116"/>
        <end position="136"/>
    </location>
</feature>
<evidence type="ECO:0000259" key="2">
    <source>
        <dbReference type="Pfam" id="PF04892"/>
    </source>
</evidence>
<dbReference type="NCBIfam" id="NF037970">
    <property type="entry name" value="vanZ_1"/>
    <property type="match status" value="1"/>
</dbReference>
<reference evidence="3" key="1">
    <citation type="submission" date="2019-08" db="EMBL/GenBank/DDBJ databases">
        <authorList>
            <person name="Kucharzyk K."/>
            <person name="Murdoch R.W."/>
            <person name="Higgins S."/>
            <person name="Loffler F."/>
        </authorList>
    </citation>
    <scope>NUCLEOTIDE SEQUENCE</scope>
</reference>
<dbReference type="PANTHER" id="PTHR28008:SF1">
    <property type="entry name" value="DOMAIN PROTEIN, PUTATIVE (AFU_ORTHOLOGUE AFUA_3G10980)-RELATED"/>
    <property type="match status" value="1"/>
</dbReference>
<feature type="transmembrane region" description="Helical" evidence="1">
    <location>
        <begin position="56"/>
        <end position="73"/>
    </location>
</feature>
<dbReference type="InterPro" id="IPR016747">
    <property type="entry name" value="Phosphotransbutyrylase"/>
</dbReference>
<dbReference type="EMBL" id="VSSQ01084802">
    <property type="protein sequence ID" value="MPN32668.1"/>
    <property type="molecule type" value="Genomic_DNA"/>
</dbReference>
<evidence type="ECO:0000313" key="3">
    <source>
        <dbReference type="EMBL" id="MPN32668.1"/>
    </source>
</evidence>
<protein>
    <recommendedName>
        <fullName evidence="2">VanZ-like domain-containing protein</fullName>
    </recommendedName>
</protein>
<name>A0A645H106_9ZZZZ</name>
<dbReference type="PIRSF" id="PIRSF019083">
    <property type="entry name" value="UCP019083_VanZ"/>
    <property type="match status" value="1"/>
</dbReference>
<comment type="caution">
    <text evidence="3">The sequence shown here is derived from an EMBL/GenBank/DDBJ whole genome shotgun (WGS) entry which is preliminary data.</text>
</comment>
<feature type="domain" description="VanZ-like" evidence="2">
    <location>
        <begin position="1"/>
        <end position="132"/>
    </location>
</feature>
<organism evidence="3">
    <name type="scientific">bioreactor metagenome</name>
    <dbReference type="NCBI Taxonomy" id="1076179"/>
    <lineage>
        <taxon>unclassified sequences</taxon>
        <taxon>metagenomes</taxon>
        <taxon>ecological metagenomes</taxon>
    </lineage>
</organism>
<sequence length="140" mass="15262">MLLIFLFSAQPAAQSDTLSVGLLAKIIHVFIPQFDLFSATDKLAYINQGNAIIRKSAHVFIYFVLALLFLITLKQYGLSPGKKHLSAILLCLLYASTDEIHQIFVSGRGPSILDVGIDLLGILAGLGVFAIVHNLIKKRA</sequence>
<accession>A0A645H106</accession>
<keyword evidence="1" id="KW-1133">Transmembrane helix</keyword>